<protein>
    <submittedName>
        <fullName evidence="4">OMP_b-brl domain-containing protein</fullName>
    </submittedName>
</protein>
<dbReference type="InterPro" id="IPR027385">
    <property type="entry name" value="Beta-barrel_OMP"/>
</dbReference>
<evidence type="ECO:0000313" key="4">
    <source>
        <dbReference type="EMBL" id="CAL2104663.1"/>
    </source>
</evidence>
<keyword evidence="1 2" id="KW-0732">Signal</keyword>
<dbReference type="RefSeq" id="WP_348714213.1">
    <property type="nucleotide sequence ID" value="NZ_CAXJIO010000018.1"/>
</dbReference>
<feature type="domain" description="Outer membrane protein beta-barrel" evidence="3">
    <location>
        <begin position="7"/>
        <end position="192"/>
    </location>
</feature>
<organism evidence="4 5">
    <name type="scientific">Tenacibaculum polynesiense</name>
    <dbReference type="NCBI Taxonomy" id="3137857"/>
    <lineage>
        <taxon>Bacteria</taxon>
        <taxon>Pseudomonadati</taxon>
        <taxon>Bacteroidota</taxon>
        <taxon>Flavobacteriia</taxon>
        <taxon>Flavobacteriales</taxon>
        <taxon>Flavobacteriaceae</taxon>
        <taxon>Tenacibaculum</taxon>
    </lineage>
</organism>
<name>A0ABP1F2A0_9FLAO</name>
<accession>A0ABP1F2A0</accession>
<keyword evidence="5" id="KW-1185">Reference proteome</keyword>
<evidence type="ECO:0000256" key="2">
    <source>
        <dbReference type="SAM" id="SignalP"/>
    </source>
</evidence>
<dbReference type="Gene3D" id="2.40.160.20">
    <property type="match status" value="1"/>
</dbReference>
<dbReference type="Pfam" id="PF13505">
    <property type="entry name" value="OMP_b-brl"/>
    <property type="match status" value="1"/>
</dbReference>
<sequence>MKYRFLLITMLFCGVSLFSQNKKFSLEANYPVTIDNNFIGDRSFGVIDLGVKYRAVHLEIVKLGVGINGGVLVDNTNQANFSSDFQRTIYTIQPKVFGEFNLPNVTKLHPFVNLGYSFVRIDLSGSNNGQNVSDLSDTVSGINMGLGVSYDILSRVFLQIQYDFSKLNSGDAPDTAYNTNFNLLKIGVGLRF</sequence>
<feature type="chain" id="PRO_5047283811" evidence="2">
    <location>
        <begin position="22"/>
        <end position="192"/>
    </location>
</feature>
<reference evidence="4 5" key="1">
    <citation type="submission" date="2024-05" db="EMBL/GenBank/DDBJ databases">
        <authorList>
            <person name="Duchaud E."/>
        </authorList>
    </citation>
    <scope>NUCLEOTIDE SEQUENCE [LARGE SCALE GENOMIC DNA]</scope>
    <source>
        <strain evidence="4">Ena-SAMPLE-TAB-13-05-2024-13:56:06:370-140308</strain>
    </source>
</reference>
<feature type="signal peptide" evidence="2">
    <location>
        <begin position="1"/>
        <end position="21"/>
    </location>
</feature>
<dbReference type="SUPFAM" id="SSF56925">
    <property type="entry name" value="OMPA-like"/>
    <property type="match status" value="1"/>
</dbReference>
<evidence type="ECO:0000313" key="5">
    <source>
        <dbReference type="Proteomes" id="UP001497527"/>
    </source>
</evidence>
<proteinExistence type="predicted"/>
<dbReference type="Proteomes" id="UP001497527">
    <property type="component" value="Unassembled WGS sequence"/>
</dbReference>
<gene>
    <name evidence="4" type="ORF">T190423A01A_90088</name>
</gene>
<dbReference type="EMBL" id="CAXJIO010000018">
    <property type="protein sequence ID" value="CAL2104663.1"/>
    <property type="molecule type" value="Genomic_DNA"/>
</dbReference>
<evidence type="ECO:0000259" key="3">
    <source>
        <dbReference type="Pfam" id="PF13505"/>
    </source>
</evidence>
<evidence type="ECO:0000256" key="1">
    <source>
        <dbReference type="ARBA" id="ARBA00022729"/>
    </source>
</evidence>
<dbReference type="InterPro" id="IPR011250">
    <property type="entry name" value="OMP/PagP_B-barrel"/>
</dbReference>
<comment type="caution">
    <text evidence="4">The sequence shown here is derived from an EMBL/GenBank/DDBJ whole genome shotgun (WGS) entry which is preliminary data.</text>
</comment>